<protein>
    <submittedName>
        <fullName evidence="3">Gfo/Idh/MocA family oxidoreductase</fullName>
    </submittedName>
</protein>
<evidence type="ECO:0000259" key="1">
    <source>
        <dbReference type="Pfam" id="PF01408"/>
    </source>
</evidence>
<dbReference type="PANTHER" id="PTHR43593:SF1">
    <property type="entry name" value="INOSITOL 2-DEHYDROGENASE"/>
    <property type="match status" value="1"/>
</dbReference>
<name>A0ABY5Z1T2_9ACTN</name>
<feature type="domain" description="GFO/IDH/MocA-like oxidoreductase" evidence="2">
    <location>
        <begin position="151"/>
        <end position="266"/>
    </location>
</feature>
<evidence type="ECO:0000313" key="3">
    <source>
        <dbReference type="EMBL" id="UWZ34812.1"/>
    </source>
</evidence>
<dbReference type="InterPro" id="IPR036291">
    <property type="entry name" value="NAD(P)-bd_dom_sf"/>
</dbReference>
<dbReference type="Proteomes" id="UP001058271">
    <property type="component" value="Chromosome"/>
</dbReference>
<dbReference type="InterPro" id="IPR055170">
    <property type="entry name" value="GFO_IDH_MocA-like_dom"/>
</dbReference>
<dbReference type="SUPFAM" id="SSF55347">
    <property type="entry name" value="Glyceraldehyde-3-phosphate dehydrogenase-like, C-terminal domain"/>
    <property type="match status" value="1"/>
</dbReference>
<keyword evidence="4" id="KW-1185">Reference proteome</keyword>
<dbReference type="Pfam" id="PF01408">
    <property type="entry name" value="GFO_IDH_MocA"/>
    <property type="match status" value="1"/>
</dbReference>
<dbReference type="InterPro" id="IPR000683">
    <property type="entry name" value="Gfo/Idh/MocA-like_OxRdtase_N"/>
</dbReference>
<accession>A0ABY5Z1T2</accession>
<gene>
    <name evidence="3" type="ORF">Drose_26975</name>
</gene>
<reference evidence="3" key="1">
    <citation type="submission" date="2021-04" db="EMBL/GenBank/DDBJ databases">
        <title>Biosynthetic gene clusters of Dactylosporangioum roseum.</title>
        <authorList>
            <person name="Hartkoorn R.C."/>
            <person name="Beaudoing E."/>
            <person name="Hot D."/>
            <person name="Moureu S."/>
        </authorList>
    </citation>
    <scope>NUCLEOTIDE SEQUENCE</scope>
    <source>
        <strain evidence="3">NRRL B-16295</strain>
    </source>
</reference>
<dbReference type="SUPFAM" id="SSF51735">
    <property type="entry name" value="NAD(P)-binding Rossmann-fold domains"/>
    <property type="match status" value="1"/>
</dbReference>
<dbReference type="Pfam" id="PF22725">
    <property type="entry name" value="GFO_IDH_MocA_C3"/>
    <property type="match status" value="1"/>
</dbReference>
<dbReference type="RefSeq" id="WP_260724158.1">
    <property type="nucleotide sequence ID" value="NZ_BAAABS010000052.1"/>
</dbReference>
<evidence type="ECO:0000313" key="4">
    <source>
        <dbReference type="Proteomes" id="UP001058271"/>
    </source>
</evidence>
<proteinExistence type="predicted"/>
<dbReference type="Gene3D" id="3.30.360.10">
    <property type="entry name" value="Dihydrodipicolinate Reductase, domain 2"/>
    <property type="match status" value="1"/>
</dbReference>
<organism evidence="3 4">
    <name type="scientific">Dactylosporangium roseum</name>
    <dbReference type="NCBI Taxonomy" id="47989"/>
    <lineage>
        <taxon>Bacteria</taxon>
        <taxon>Bacillati</taxon>
        <taxon>Actinomycetota</taxon>
        <taxon>Actinomycetes</taxon>
        <taxon>Micromonosporales</taxon>
        <taxon>Micromonosporaceae</taxon>
        <taxon>Dactylosporangium</taxon>
    </lineage>
</organism>
<dbReference type="EMBL" id="CP073721">
    <property type="protein sequence ID" value="UWZ34812.1"/>
    <property type="molecule type" value="Genomic_DNA"/>
</dbReference>
<sequence>MTAGETRASTVGWSGGHMRRDVQIGVVGAGAMGTEHIRLLSEQVPGARVTVVHDPDPARVALVRQRFPHVLPAPTSDELINAEAVDAIVIAAPDEDHESLVLRCLEAGKPVLCEKPLASDSAGCLRVVQREAELGRQLVRVGLMRRFDPVHRAVRDQLADGAVGEPVAMHCTHRVREVPAWFTGDMTFTNAAVHDIDVVRWILGTEIASVTVHSPSGPAVANAAFVDPQIVVFETLRGTVVTLELFLNARFGYQVTCEVVGTSGVVSTAQVASPVLLRQGRRSSGIDIGFQSRFASAYQAELTEWTRAVGGGDQPGGATAWDGYLVTVTAETCVRAAREATRVAIDAMERPALYDPRRDAQLDAV</sequence>
<dbReference type="Gene3D" id="3.40.50.720">
    <property type="entry name" value="NAD(P)-binding Rossmann-like Domain"/>
    <property type="match status" value="1"/>
</dbReference>
<dbReference type="InterPro" id="IPR050424">
    <property type="entry name" value="Gfo-Idh-MocA_inositol_DH"/>
</dbReference>
<feature type="domain" description="Gfo/Idh/MocA-like oxidoreductase N-terminal" evidence="1">
    <location>
        <begin position="23"/>
        <end position="140"/>
    </location>
</feature>
<dbReference type="PANTHER" id="PTHR43593">
    <property type="match status" value="1"/>
</dbReference>
<evidence type="ECO:0000259" key="2">
    <source>
        <dbReference type="Pfam" id="PF22725"/>
    </source>
</evidence>